<dbReference type="eggNOG" id="ENOG5032ADF">
    <property type="taxonomic scope" value="Bacteria"/>
</dbReference>
<sequence length="52" mass="5553">MPRGKGIYDNETDDRDEPRGGRPGPKDTGREGGMATREIAPDVAEPGEEPTA</sequence>
<dbReference type="Proteomes" id="UP000006265">
    <property type="component" value="Unassembled WGS sequence"/>
</dbReference>
<dbReference type="STRING" id="1122247.GCA_000379865_01795"/>
<dbReference type="AlphaFoldDB" id="K5BAD1"/>
<evidence type="ECO:0000313" key="2">
    <source>
        <dbReference type="EMBL" id="EKF22030.1"/>
    </source>
</evidence>
<organism evidence="2 3">
    <name type="scientific">Mycolicibacterium hassiacum (strain DSM 44199 / CIP 105218 / JCM 12690 / 3849)</name>
    <name type="common">Mycobacterium hassiacum</name>
    <dbReference type="NCBI Taxonomy" id="1122247"/>
    <lineage>
        <taxon>Bacteria</taxon>
        <taxon>Bacillati</taxon>
        <taxon>Actinomycetota</taxon>
        <taxon>Actinomycetes</taxon>
        <taxon>Mycobacteriales</taxon>
        <taxon>Mycobacteriaceae</taxon>
        <taxon>Mycolicibacterium</taxon>
    </lineage>
</organism>
<accession>K5BAD1</accession>
<evidence type="ECO:0000256" key="1">
    <source>
        <dbReference type="SAM" id="MobiDB-lite"/>
    </source>
</evidence>
<reference evidence="2 3" key="1">
    <citation type="journal article" date="2012" name="J. Bacteriol.">
        <title>Genome sequence of Mycobacterium hassiacum DSM 44199, a rare source of heat-stable mycobacterial proteins.</title>
        <authorList>
            <person name="Tiago I."/>
            <person name="Maranha A."/>
            <person name="Mendes V."/>
            <person name="Alarico S."/>
            <person name="Moynihan P.J."/>
            <person name="Clarke A.J."/>
            <person name="Macedo-Ribeiro S."/>
            <person name="Pereira P.J."/>
            <person name="Empadinhas N."/>
        </authorList>
    </citation>
    <scope>NUCLEOTIDE SEQUENCE [LARGE SCALE GENOMIC DNA]</scope>
    <source>
        <strain evidence="3">DSM 44199 / CIP 105218 / JCM 12690 / 3849</strain>
    </source>
</reference>
<keyword evidence="3" id="KW-1185">Reference proteome</keyword>
<evidence type="ECO:0000313" key="3">
    <source>
        <dbReference type="Proteomes" id="UP000006265"/>
    </source>
</evidence>
<dbReference type="EMBL" id="AMRA01000106">
    <property type="protein sequence ID" value="EKF22030.1"/>
    <property type="molecule type" value="Genomic_DNA"/>
</dbReference>
<protein>
    <submittedName>
        <fullName evidence="2">Uncharacterized protein</fullName>
    </submittedName>
</protein>
<proteinExistence type="predicted"/>
<comment type="caution">
    <text evidence="2">The sequence shown here is derived from an EMBL/GenBank/DDBJ whole genome shotgun (WGS) entry which is preliminary data.</text>
</comment>
<dbReference type="RefSeq" id="WP_005630841.1">
    <property type="nucleotide sequence ID" value="NZ_AMRA01000106.1"/>
</dbReference>
<gene>
    <name evidence="2" type="ORF">C731_4015</name>
</gene>
<feature type="compositionally biased region" description="Basic and acidic residues" evidence="1">
    <location>
        <begin position="16"/>
        <end position="30"/>
    </location>
</feature>
<feature type="region of interest" description="Disordered" evidence="1">
    <location>
        <begin position="1"/>
        <end position="52"/>
    </location>
</feature>
<name>K5BAD1_MYCHD</name>
<dbReference type="PATRIC" id="fig|1122247.3.peg.3850"/>